<keyword evidence="6" id="KW-1133">Transmembrane helix</keyword>
<dbReference type="SUPFAM" id="SSF57850">
    <property type="entry name" value="RING/U-box"/>
    <property type="match status" value="1"/>
</dbReference>
<feature type="transmembrane region" description="Helical" evidence="6">
    <location>
        <begin position="896"/>
        <end position="914"/>
    </location>
</feature>
<dbReference type="InterPro" id="IPR035969">
    <property type="entry name" value="Rab-GAP_TBC_sf"/>
</dbReference>
<feature type="region of interest" description="Disordered" evidence="5">
    <location>
        <begin position="590"/>
        <end position="648"/>
    </location>
</feature>
<dbReference type="AlphaFoldDB" id="A0A5P1FM83"/>
<evidence type="ECO:0000313" key="10">
    <source>
        <dbReference type="Proteomes" id="UP000243459"/>
    </source>
</evidence>
<dbReference type="Pfam" id="PF00566">
    <property type="entry name" value="RabGAP-TBC"/>
    <property type="match status" value="2"/>
</dbReference>
<dbReference type="GO" id="GO:0005737">
    <property type="term" value="C:cytoplasm"/>
    <property type="evidence" value="ECO:0007669"/>
    <property type="project" value="UniProtKB-ARBA"/>
</dbReference>
<dbReference type="FunFam" id="1.10.472.80:FF:000034">
    <property type="entry name" value="TBC1 domain family member 5"/>
    <property type="match status" value="1"/>
</dbReference>
<name>A0A5P1FM83_ASPOF</name>
<dbReference type="SMART" id="SM00744">
    <property type="entry name" value="RINGv"/>
    <property type="match status" value="1"/>
</dbReference>
<dbReference type="Gene3D" id="1.10.472.80">
    <property type="entry name" value="Ypt/Rab-GAP domain of gyp1p, domain 3"/>
    <property type="match status" value="1"/>
</dbReference>
<gene>
    <name evidence="9" type="ORF">A4U43_C01F6240</name>
</gene>
<feature type="compositionally biased region" description="Low complexity" evidence="5">
    <location>
        <begin position="622"/>
        <end position="631"/>
    </location>
</feature>
<keyword evidence="1" id="KW-0343">GTPase activation</keyword>
<dbReference type="EMBL" id="CM007381">
    <property type="protein sequence ID" value="ONK79425.1"/>
    <property type="molecule type" value="Genomic_DNA"/>
</dbReference>
<dbReference type="PANTHER" id="PTHR46347:SF2">
    <property type="entry name" value="OS02G0132300 PROTEIN"/>
    <property type="match status" value="1"/>
</dbReference>
<keyword evidence="6" id="KW-0812">Transmembrane</keyword>
<evidence type="ECO:0000313" key="9">
    <source>
        <dbReference type="EMBL" id="ONK79425.1"/>
    </source>
</evidence>
<dbReference type="Gramene" id="ONK79425">
    <property type="protein sequence ID" value="ONK79425"/>
    <property type="gene ID" value="A4U43_C01F6240"/>
</dbReference>
<evidence type="ECO:0000256" key="3">
    <source>
        <dbReference type="ARBA" id="ARBA00022771"/>
    </source>
</evidence>
<organism evidence="9 10">
    <name type="scientific">Asparagus officinalis</name>
    <name type="common">Garden asparagus</name>
    <dbReference type="NCBI Taxonomy" id="4686"/>
    <lineage>
        <taxon>Eukaryota</taxon>
        <taxon>Viridiplantae</taxon>
        <taxon>Streptophyta</taxon>
        <taxon>Embryophyta</taxon>
        <taxon>Tracheophyta</taxon>
        <taxon>Spermatophyta</taxon>
        <taxon>Magnoliopsida</taxon>
        <taxon>Liliopsida</taxon>
        <taxon>Asparagales</taxon>
        <taxon>Asparagaceae</taxon>
        <taxon>Asparagoideae</taxon>
        <taxon>Asparagus</taxon>
    </lineage>
</organism>
<evidence type="ECO:0000259" key="8">
    <source>
        <dbReference type="PROSITE" id="PS51292"/>
    </source>
</evidence>
<evidence type="ECO:0000256" key="2">
    <source>
        <dbReference type="ARBA" id="ARBA00022723"/>
    </source>
</evidence>
<dbReference type="Pfam" id="PF12906">
    <property type="entry name" value="RINGv"/>
    <property type="match status" value="1"/>
</dbReference>
<dbReference type="SMART" id="SM00164">
    <property type="entry name" value="TBC"/>
    <property type="match status" value="1"/>
</dbReference>
<accession>A0A5P1FM83</accession>
<evidence type="ECO:0000256" key="5">
    <source>
        <dbReference type="SAM" id="MobiDB-lite"/>
    </source>
</evidence>
<feature type="transmembrane region" description="Helical" evidence="6">
    <location>
        <begin position="934"/>
        <end position="957"/>
    </location>
</feature>
<proteinExistence type="predicted"/>
<dbReference type="Gene3D" id="3.30.40.10">
    <property type="entry name" value="Zinc/RING finger domain, C3HC4 (zinc finger)"/>
    <property type="match status" value="1"/>
</dbReference>
<dbReference type="Gene3D" id="1.10.8.270">
    <property type="entry name" value="putative rabgap domain of human tbc1 domain family member 14 like domains"/>
    <property type="match status" value="1"/>
</dbReference>
<feature type="compositionally biased region" description="Polar residues" evidence="5">
    <location>
        <begin position="590"/>
        <end position="610"/>
    </location>
</feature>
<keyword evidence="3" id="KW-0863">Zinc-finger</keyword>
<evidence type="ECO:0000256" key="4">
    <source>
        <dbReference type="ARBA" id="ARBA00022833"/>
    </source>
</evidence>
<dbReference type="InterPro" id="IPR011016">
    <property type="entry name" value="Znf_RING-CH"/>
</dbReference>
<feature type="compositionally biased region" description="Basic and acidic residues" evidence="5">
    <location>
        <begin position="515"/>
        <end position="526"/>
    </location>
</feature>
<dbReference type="GO" id="GO:0005096">
    <property type="term" value="F:GTPase activator activity"/>
    <property type="evidence" value="ECO:0007669"/>
    <property type="project" value="UniProtKB-KW"/>
</dbReference>
<dbReference type="PROSITE" id="PS51292">
    <property type="entry name" value="ZF_RING_CH"/>
    <property type="match status" value="1"/>
</dbReference>
<evidence type="ECO:0008006" key="11">
    <source>
        <dbReference type="Google" id="ProtNLM"/>
    </source>
</evidence>
<feature type="region of interest" description="Disordered" evidence="5">
    <location>
        <begin position="513"/>
        <end position="532"/>
    </location>
</feature>
<dbReference type="GO" id="GO:0008270">
    <property type="term" value="F:zinc ion binding"/>
    <property type="evidence" value="ECO:0007669"/>
    <property type="project" value="UniProtKB-KW"/>
</dbReference>
<feature type="region of interest" description="Disordered" evidence="5">
    <location>
        <begin position="704"/>
        <end position="727"/>
    </location>
</feature>
<dbReference type="Proteomes" id="UP000243459">
    <property type="component" value="Chromosome 1"/>
</dbReference>
<dbReference type="SUPFAM" id="SSF47923">
    <property type="entry name" value="Ypt/Rab-GAP domain of gyp1p"/>
    <property type="match status" value="2"/>
</dbReference>
<feature type="compositionally biased region" description="Basic and acidic residues" evidence="5">
    <location>
        <begin position="636"/>
        <end position="647"/>
    </location>
</feature>
<protein>
    <recommendedName>
        <fullName evidence="11">RING-CH-type domain-containing protein</fullName>
    </recommendedName>
</protein>
<dbReference type="CDD" id="cd16495">
    <property type="entry name" value="RING_CH-C4HC3_MARCH"/>
    <property type="match status" value="1"/>
</dbReference>
<evidence type="ECO:0000256" key="1">
    <source>
        <dbReference type="ARBA" id="ARBA00022468"/>
    </source>
</evidence>
<evidence type="ECO:0000256" key="6">
    <source>
        <dbReference type="SAM" id="Phobius"/>
    </source>
</evidence>
<feature type="domain" description="Rab-GAP TBC" evidence="7">
    <location>
        <begin position="21"/>
        <end position="361"/>
    </location>
</feature>
<evidence type="ECO:0000259" key="7">
    <source>
        <dbReference type="PROSITE" id="PS50086"/>
    </source>
</evidence>
<keyword evidence="6" id="KW-0472">Membrane</keyword>
<keyword evidence="2" id="KW-0479">Metal-binding</keyword>
<keyword evidence="10" id="KW-1185">Reference proteome</keyword>
<dbReference type="PROSITE" id="PS50086">
    <property type="entry name" value="TBC_RABGAP"/>
    <property type="match status" value="1"/>
</dbReference>
<keyword evidence="4" id="KW-0862">Zinc</keyword>
<dbReference type="InterPro" id="IPR000195">
    <property type="entry name" value="Rab-GAP-TBC_dom"/>
</dbReference>
<reference evidence="10" key="1">
    <citation type="journal article" date="2017" name="Nat. Commun.">
        <title>The asparagus genome sheds light on the origin and evolution of a young Y chromosome.</title>
        <authorList>
            <person name="Harkess A."/>
            <person name="Zhou J."/>
            <person name="Xu C."/>
            <person name="Bowers J.E."/>
            <person name="Van der Hulst R."/>
            <person name="Ayyampalayam S."/>
            <person name="Mercati F."/>
            <person name="Riccardi P."/>
            <person name="McKain M.R."/>
            <person name="Kakrana A."/>
            <person name="Tang H."/>
            <person name="Ray J."/>
            <person name="Groenendijk J."/>
            <person name="Arikit S."/>
            <person name="Mathioni S.M."/>
            <person name="Nakano M."/>
            <person name="Shan H."/>
            <person name="Telgmann-Rauber A."/>
            <person name="Kanno A."/>
            <person name="Yue Z."/>
            <person name="Chen H."/>
            <person name="Li W."/>
            <person name="Chen Y."/>
            <person name="Xu X."/>
            <person name="Zhang Y."/>
            <person name="Luo S."/>
            <person name="Chen H."/>
            <person name="Gao J."/>
            <person name="Mao Z."/>
            <person name="Pires J.C."/>
            <person name="Luo M."/>
            <person name="Kudrna D."/>
            <person name="Wing R.A."/>
            <person name="Meyers B.C."/>
            <person name="Yi K."/>
            <person name="Kong H."/>
            <person name="Lavrijsen P."/>
            <person name="Sunseri F."/>
            <person name="Falavigna A."/>
            <person name="Ye Y."/>
            <person name="Leebens-Mack J.H."/>
            <person name="Chen G."/>
        </authorList>
    </citation>
    <scope>NUCLEOTIDE SEQUENCE [LARGE SCALE GENOMIC DNA]</scope>
    <source>
        <strain evidence="10">cv. DH0086</strain>
    </source>
</reference>
<dbReference type="FunFam" id="1.10.8.270:FF:000011">
    <property type="entry name" value="TBC1 domain family member 5"/>
    <property type="match status" value="1"/>
</dbReference>
<dbReference type="PANTHER" id="PTHR46347">
    <property type="entry name" value="RING/FYVE/PHD ZINC FINGER SUPERFAMILY PROTEIN"/>
    <property type="match status" value="1"/>
</dbReference>
<feature type="compositionally biased region" description="Basic and acidic residues" evidence="5">
    <location>
        <begin position="611"/>
        <end position="621"/>
    </location>
</feature>
<feature type="domain" description="RING-CH-type" evidence="8">
    <location>
        <begin position="811"/>
        <end position="873"/>
    </location>
</feature>
<dbReference type="InterPro" id="IPR013083">
    <property type="entry name" value="Znf_RING/FYVE/PHD"/>
</dbReference>
<sequence length="1006" mass="113530">MSPDPIELPLPEELPQDSGDLRFSNLRGVRWRIDLRILPSSPSSSIEELRRVAADCRRRYARLRRLLLIDPHLPKDGSRSPDLTMDNPLSQNPDSTWRRYFKNAELEKLVDQDLSRLYPEHEDYFQTPACQAMLRRILLVWCLRHQEYGYRQGMHELLAPLLYVLHVDLQYLSQVRALYEDCFSDEFDEMGFPDGDFTSNYRFTKSSSWDSRTDGDFQEKNNHKVTTLDDLDPETKELFLLSDAYGAEGELGVILSERFLEHDAYCMFDGLMSGAHGVVAMVDFFSPSSAIGSSNALPPVIEASSSLYHLLSAVDSSLHAHLIELGVEPQYFALRWLRVLFGREFSLDDLLLIWDELFSSSNTSSLVDDLEYNFKILCSPRGALIAAMAVSMLLHLRSSLLATENATSCLQRLLNFPQNIDVKKLIGKAKSWQALALETNILSLSHNNLKPEVGRVRSFPTNAGSSRTRNKSDSYWEEKWRVMHKEITSQNNGGDLVSHGKIKKLLGNGFGLARTKSDSSTSKEDSQSPTAKCRVLDGLTDMNQKTESDGAPELANGNESSYLEVDGEKLLAEEPNDQFVTGRMSNSTLEETCLSEENSSVFSTANNPHNMENDHDNDSEKSSISSNSSVADNDEDPSHVEDNRDLESICSTNTTAAGTHEVAPNNNREMKQRVGLKDWKQLSGKFPWFLKFRRGSGEVNSEKEALSVESVSEGVPGDSNSDCKSCGDSGRMGVGDKKVIGTLKNLRQSMLENIQLVSNGRQMEDASETDPILPQSNITCSSNEPLTLCEIKQVGVDDDCQSIDDDECCNLVNAEQPQCRICLDSEGEDLIAPCYCRGTQKYVHRSCLDNWRSTKEGFAFSHCTECKAVFLLRANVPPDRWWLRLKFQLLVVRDHVLIFFVVQLVVAFLGILIYKYYGEELREMFGYEQHPYGFYSMAILAIILVGLLYGFFIAIICGQKINERHYHVLAKQELTKEYVVESRDEDKNLPELDPSHVTELRTLGLY</sequence>